<accession>A0A0R3TM89</accession>
<evidence type="ECO:0000313" key="12">
    <source>
        <dbReference type="Proteomes" id="UP000278807"/>
    </source>
</evidence>
<dbReference type="PANTHER" id="PTHR13205">
    <property type="entry name" value="TRANSMEMBRANE PROTEIN 15-RELATED"/>
    <property type="match status" value="1"/>
</dbReference>
<protein>
    <recommendedName>
        <fullName evidence="3">dolichol kinase</fullName>
        <ecNumber evidence="3">2.7.1.108</ecNumber>
    </recommendedName>
</protein>
<evidence type="ECO:0000256" key="6">
    <source>
        <dbReference type="ARBA" id="ARBA00022777"/>
    </source>
</evidence>
<gene>
    <name evidence="11" type="ORF">HNAJ_LOCUS8412</name>
</gene>
<dbReference type="EC" id="2.7.1.108" evidence="3"/>
<feature type="transmembrane region" description="Helical" evidence="10">
    <location>
        <begin position="161"/>
        <end position="179"/>
    </location>
</feature>
<keyword evidence="7" id="KW-0256">Endoplasmic reticulum</keyword>
<keyword evidence="9 10" id="KW-0472">Membrane</keyword>
<comment type="subcellular location">
    <subcellularLocation>
        <location evidence="1">Endoplasmic reticulum membrane</location>
        <topology evidence="1">Multi-pass membrane protein</topology>
    </subcellularLocation>
</comment>
<sequence>MSPNFETITTLSVISGWLITLADDFADQLMFFQGEFLDQTLFINTNPIKYVRDLIAPVNIILVTTLWFPLSILAILVVVFFNAGENPRTRSTFALRKMFHFLAGVVFATGLLVSPHFLSFAAACVLLAFLAVEWNRKQGPSHISKILNDFLKPFRDSRDSGELIFTPIALLLGLSLPIWNFGFESHVSPRAWIGVITIALGDSVAALVGRKWGHYFYRWPGTHRTIIGSMASFISQMLLWALLAEFYGWSWQVGILPLGMGVLAEAYTEQIDNLAIPLLVMSLIPSTL</sequence>
<feature type="transmembrane region" description="Helical" evidence="10">
    <location>
        <begin position="117"/>
        <end position="135"/>
    </location>
</feature>
<dbReference type="STRING" id="102285.A0A0R3TM89"/>
<dbReference type="OrthoDB" id="377083at2759"/>
<dbReference type="PANTHER" id="PTHR13205:SF15">
    <property type="entry name" value="DOLICHOL KINASE"/>
    <property type="match status" value="1"/>
</dbReference>
<dbReference type="GO" id="GO:0005789">
    <property type="term" value="C:endoplasmic reticulum membrane"/>
    <property type="evidence" value="ECO:0007669"/>
    <property type="project" value="UniProtKB-SubCell"/>
</dbReference>
<keyword evidence="6" id="KW-0418">Kinase</keyword>
<reference evidence="13" key="1">
    <citation type="submission" date="2017-02" db="UniProtKB">
        <authorList>
            <consortium name="WormBaseParasite"/>
        </authorList>
    </citation>
    <scope>IDENTIFICATION</scope>
</reference>
<evidence type="ECO:0000256" key="8">
    <source>
        <dbReference type="ARBA" id="ARBA00022989"/>
    </source>
</evidence>
<dbReference type="GO" id="GO:0043048">
    <property type="term" value="P:dolichyl monophosphate biosynthetic process"/>
    <property type="evidence" value="ECO:0007669"/>
    <property type="project" value="TreeGrafter"/>
</dbReference>
<evidence type="ECO:0000256" key="4">
    <source>
        <dbReference type="ARBA" id="ARBA00022679"/>
    </source>
</evidence>
<feature type="transmembrane region" description="Helical" evidence="10">
    <location>
        <begin position="54"/>
        <end position="81"/>
    </location>
</feature>
<evidence type="ECO:0000256" key="1">
    <source>
        <dbReference type="ARBA" id="ARBA00004477"/>
    </source>
</evidence>
<dbReference type="InterPro" id="IPR032974">
    <property type="entry name" value="Polypren_kinase"/>
</dbReference>
<dbReference type="AlphaFoldDB" id="A0A0R3TM89"/>
<evidence type="ECO:0000256" key="7">
    <source>
        <dbReference type="ARBA" id="ARBA00022824"/>
    </source>
</evidence>
<keyword evidence="12" id="KW-1185">Reference proteome</keyword>
<keyword evidence="8 10" id="KW-1133">Transmembrane helix</keyword>
<feature type="transmembrane region" description="Helical" evidence="10">
    <location>
        <begin position="191"/>
        <end position="209"/>
    </location>
</feature>
<dbReference type="WBParaSite" id="HNAJ_0000841601-mRNA-1">
    <property type="protein sequence ID" value="HNAJ_0000841601-mRNA-1"/>
    <property type="gene ID" value="HNAJ_0000841601"/>
</dbReference>
<organism evidence="13">
    <name type="scientific">Rodentolepis nana</name>
    <name type="common">Dwarf tapeworm</name>
    <name type="synonym">Hymenolepis nana</name>
    <dbReference type="NCBI Taxonomy" id="102285"/>
    <lineage>
        <taxon>Eukaryota</taxon>
        <taxon>Metazoa</taxon>
        <taxon>Spiralia</taxon>
        <taxon>Lophotrochozoa</taxon>
        <taxon>Platyhelminthes</taxon>
        <taxon>Cestoda</taxon>
        <taxon>Eucestoda</taxon>
        <taxon>Cyclophyllidea</taxon>
        <taxon>Hymenolepididae</taxon>
        <taxon>Rodentolepis</taxon>
    </lineage>
</organism>
<keyword evidence="5 10" id="KW-0812">Transmembrane</keyword>
<feature type="transmembrane region" description="Helical" evidence="10">
    <location>
        <begin position="221"/>
        <end position="243"/>
    </location>
</feature>
<comment type="similarity">
    <text evidence="2">Belongs to the polyprenol kinase family.</text>
</comment>
<evidence type="ECO:0000256" key="3">
    <source>
        <dbReference type="ARBA" id="ARBA00012132"/>
    </source>
</evidence>
<evidence type="ECO:0000256" key="10">
    <source>
        <dbReference type="SAM" id="Phobius"/>
    </source>
</evidence>
<evidence type="ECO:0000256" key="5">
    <source>
        <dbReference type="ARBA" id="ARBA00022692"/>
    </source>
</evidence>
<dbReference type="EMBL" id="UZAE01012284">
    <property type="protein sequence ID" value="VDO04362.1"/>
    <property type="molecule type" value="Genomic_DNA"/>
</dbReference>
<reference evidence="11 12" key="2">
    <citation type="submission" date="2018-11" db="EMBL/GenBank/DDBJ databases">
        <authorList>
            <consortium name="Pathogen Informatics"/>
        </authorList>
    </citation>
    <scope>NUCLEOTIDE SEQUENCE [LARGE SCALE GENOMIC DNA]</scope>
</reference>
<evidence type="ECO:0000256" key="9">
    <source>
        <dbReference type="ARBA" id="ARBA00023136"/>
    </source>
</evidence>
<keyword evidence="4" id="KW-0808">Transferase</keyword>
<name>A0A0R3TM89_RODNA</name>
<evidence type="ECO:0000313" key="13">
    <source>
        <dbReference type="WBParaSite" id="HNAJ_0000841601-mRNA-1"/>
    </source>
</evidence>
<proteinExistence type="inferred from homology"/>
<dbReference type="GO" id="GO:0004168">
    <property type="term" value="F:dolichol kinase activity"/>
    <property type="evidence" value="ECO:0007669"/>
    <property type="project" value="UniProtKB-EC"/>
</dbReference>
<evidence type="ECO:0000256" key="2">
    <source>
        <dbReference type="ARBA" id="ARBA00010794"/>
    </source>
</evidence>
<dbReference type="Proteomes" id="UP000278807">
    <property type="component" value="Unassembled WGS sequence"/>
</dbReference>
<evidence type="ECO:0000313" key="11">
    <source>
        <dbReference type="EMBL" id="VDO04362.1"/>
    </source>
</evidence>